<feature type="compositionally biased region" description="Basic and acidic residues" evidence="1">
    <location>
        <begin position="271"/>
        <end position="283"/>
    </location>
</feature>
<accession>A0A9P6PKM1</accession>
<feature type="compositionally biased region" description="Low complexity" evidence="1">
    <location>
        <begin position="23"/>
        <end position="33"/>
    </location>
</feature>
<feature type="non-terminal residue" evidence="2">
    <location>
        <position position="1"/>
    </location>
</feature>
<protein>
    <submittedName>
        <fullName evidence="2">Uncharacterized protein</fullName>
    </submittedName>
</protein>
<dbReference type="AlphaFoldDB" id="A0A9P6PKM1"/>
<feature type="region of interest" description="Disordered" evidence="1">
    <location>
        <begin position="251"/>
        <end position="344"/>
    </location>
</feature>
<dbReference type="OrthoDB" id="5596566at2759"/>
<evidence type="ECO:0000313" key="3">
    <source>
        <dbReference type="Proteomes" id="UP000807716"/>
    </source>
</evidence>
<proteinExistence type="predicted"/>
<keyword evidence="3" id="KW-1185">Reference proteome</keyword>
<name>A0A9P6PKM1_9FUNG</name>
<organism evidence="2 3">
    <name type="scientific">Actinomortierella ambigua</name>
    <dbReference type="NCBI Taxonomy" id="1343610"/>
    <lineage>
        <taxon>Eukaryota</taxon>
        <taxon>Fungi</taxon>
        <taxon>Fungi incertae sedis</taxon>
        <taxon>Mucoromycota</taxon>
        <taxon>Mortierellomycotina</taxon>
        <taxon>Mortierellomycetes</taxon>
        <taxon>Mortierellales</taxon>
        <taxon>Mortierellaceae</taxon>
        <taxon>Actinomortierella</taxon>
    </lineage>
</organism>
<feature type="compositionally biased region" description="Low complexity" evidence="1">
    <location>
        <begin position="327"/>
        <end position="344"/>
    </location>
</feature>
<feature type="region of interest" description="Disordered" evidence="1">
    <location>
        <begin position="1"/>
        <end position="63"/>
    </location>
</feature>
<sequence length="344" mass="37566">MRPDRHKQAASRRYQAKAKARDGSSATSASTPGTGHGNPGTHHSRMAGHERHATQDDLMNDKDEEADYVSLKKYSRRKVVSNLDRYVEESEEVNEAEELEQGIDRQTMAFEELLLDSDQKHSFAEAAYFRFKSEKAAEDLEASVSTGSGLAADDNQHAQKWMEIRLDDLETSLMRLSFSDRLYLSEADQGFYEYDDASLVDDYTTQGASGGKVSFKAGTPIVPKLVRGEAAADILIQPSETTARVTAAAKSTAPVQQLSPAPGIKQLSNAETRRQQAKASKDQELDDLLDQSKRTVVSIRDLPRAQPLAHSPKASSGPLPDPLTAGSLAKLPSLPLAAPESARK</sequence>
<dbReference type="EMBL" id="JAAAJB010001325">
    <property type="protein sequence ID" value="KAG0248235.1"/>
    <property type="molecule type" value="Genomic_DNA"/>
</dbReference>
<reference evidence="2" key="1">
    <citation type="journal article" date="2020" name="Fungal Divers.">
        <title>Resolving the Mortierellaceae phylogeny through synthesis of multi-gene phylogenetics and phylogenomics.</title>
        <authorList>
            <person name="Vandepol N."/>
            <person name="Liber J."/>
            <person name="Desiro A."/>
            <person name="Na H."/>
            <person name="Kennedy M."/>
            <person name="Barry K."/>
            <person name="Grigoriev I.V."/>
            <person name="Miller A.N."/>
            <person name="O'Donnell K."/>
            <person name="Stajich J.E."/>
            <person name="Bonito G."/>
        </authorList>
    </citation>
    <scope>NUCLEOTIDE SEQUENCE</scope>
    <source>
        <strain evidence="2">BC1065</strain>
    </source>
</reference>
<dbReference type="Proteomes" id="UP000807716">
    <property type="component" value="Unassembled WGS sequence"/>
</dbReference>
<gene>
    <name evidence="2" type="ORF">DFQ27_001064</name>
</gene>
<evidence type="ECO:0000256" key="1">
    <source>
        <dbReference type="SAM" id="MobiDB-lite"/>
    </source>
</evidence>
<evidence type="ECO:0000313" key="2">
    <source>
        <dbReference type="EMBL" id="KAG0248235.1"/>
    </source>
</evidence>
<feature type="compositionally biased region" description="Basic residues" evidence="1">
    <location>
        <begin position="8"/>
        <end position="18"/>
    </location>
</feature>
<comment type="caution">
    <text evidence="2">The sequence shown here is derived from an EMBL/GenBank/DDBJ whole genome shotgun (WGS) entry which is preliminary data.</text>
</comment>
<feature type="compositionally biased region" description="Basic and acidic residues" evidence="1">
    <location>
        <begin position="47"/>
        <end position="61"/>
    </location>
</feature>